<name>A0A8C5B871_GADMO</name>
<feature type="signal peptide" evidence="7">
    <location>
        <begin position="1"/>
        <end position="30"/>
    </location>
</feature>
<proteinExistence type="inferred from homology"/>
<reference evidence="8" key="1">
    <citation type="submission" date="2025-08" db="UniProtKB">
        <authorList>
            <consortium name="Ensembl"/>
        </authorList>
    </citation>
    <scope>IDENTIFICATION</scope>
</reference>
<accession>A0A8C5B871</accession>
<protein>
    <submittedName>
        <fullName evidence="8">Uncharacterized protein</fullName>
    </submittedName>
</protein>
<feature type="chain" id="PRO_5034200416" evidence="7">
    <location>
        <begin position="31"/>
        <end position="109"/>
    </location>
</feature>
<comment type="subcellular location">
    <subcellularLocation>
        <location evidence="1">Membrane</location>
        <topology evidence="1">Single-pass membrane protein</topology>
    </subcellularLocation>
</comment>
<dbReference type="GO" id="GO:0016020">
    <property type="term" value="C:membrane"/>
    <property type="evidence" value="ECO:0007669"/>
    <property type="project" value="UniProtKB-SubCell"/>
</dbReference>
<dbReference type="InterPro" id="IPR031627">
    <property type="entry name" value="PDZK1IP1/SMIM24"/>
</dbReference>
<evidence type="ECO:0000256" key="7">
    <source>
        <dbReference type="SAM" id="SignalP"/>
    </source>
</evidence>
<dbReference type="PANTHER" id="PTHR15296:SF2">
    <property type="entry name" value="SMALL INTEGRAL MEMBRANE PROTEIN 24"/>
    <property type="match status" value="1"/>
</dbReference>
<keyword evidence="4 6" id="KW-0472">Membrane</keyword>
<evidence type="ECO:0000313" key="9">
    <source>
        <dbReference type="Proteomes" id="UP000694546"/>
    </source>
</evidence>
<keyword evidence="9" id="KW-1185">Reference proteome</keyword>
<evidence type="ECO:0000256" key="6">
    <source>
        <dbReference type="SAM" id="Phobius"/>
    </source>
</evidence>
<dbReference type="Proteomes" id="UP000694546">
    <property type="component" value="Chromosome 12"/>
</dbReference>
<dbReference type="Ensembl" id="ENSGMOT00000053810.1">
    <property type="protein sequence ID" value="ENSGMOP00000042901.1"/>
    <property type="gene ID" value="ENSGMOG00000028574.1"/>
</dbReference>
<organism evidence="8 9">
    <name type="scientific">Gadus morhua</name>
    <name type="common">Atlantic cod</name>
    <dbReference type="NCBI Taxonomy" id="8049"/>
    <lineage>
        <taxon>Eukaryota</taxon>
        <taxon>Metazoa</taxon>
        <taxon>Chordata</taxon>
        <taxon>Craniata</taxon>
        <taxon>Vertebrata</taxon>
        <taxon>Euteleostomi</taxon>
        <taxon>Actinopterygii</taxon>
        <taxon>Neopterygii</taxon>
        <taxon>Teleostei</taxon>
        <taxon>Neoteleostei</taxon>
        <taxon>Acanthomorphata</taxon>
        <taxon>Zeiogadaria</taxon>
        <taxon>Gadariae</taxon>
        <taxon>Gadiformes</taxon>
        <taxon>Gadoidei</taxon>
        <taxon>Gadidae</taxon>
        <taxon>Gadus</taxon>
    </lineage>
</organism>
<comment type="similarity">
    <text evidence="5">Belongs to the PDZK1-interacting protein 1/SMIM24 family.</text>
</comment>
<evidence type="ECO:0000256" key="2">
    <source>
        <dbReference type="ARBA" id="ARBA00022692"/>
    </source>
</evidence>
<dbReference type="Pfam" id="PF15807">
    <property type="entry name" value="MAP17"/>
    <property type="match status" value="1"/>
</dbReference>
<reference evidence="8" key="2">
    <citation type="submission" date="2025-09" db="UniProtKB">
        <authorList>
            <consortium name="Ensembl"/>
        </authorList>
    </citation>
    <scope>IDENTIFICATION</scope>
</reference>
<dbReference type="PANTHER" id="PTHR15296">
    <property type="entry name" value="MEMBRANE-ASSOCIATED PROTEIN MAP17"/>
    <property type="match status" value="1"/>
</dbReference>
<sequence length="109" mass="12020">VVSAAWERTLRMNVSGVLIGLLLSVASCSANNGARAPVTKTRTLQPWLVGLAAVAGFLFIVFIMLIAKRLMKKNRSVKSFKKAKHSNKCSNVFYLCVPKGSLEDKQRLR</sequence>
<dbReference type="GeneTree" id="ENSGT00940000175684"/>
<dbReference type="AlphaFoldDB" id="A0A8C5B871"/>
<evidence type="ECO:0000256" key="3">
    <source>
        <dbReference type="ARBA" id="ARBA00022989"/>
    </source>
</evidence>
<evidence type="ECO:0000256" key="1">
    <source>
        <dbReference type="ARBA" id="ARBA00004167"/>
    </source>
</evidence>
<evidence type="ECO:0000256" key="4">
    <source>
        <dbReference type="ARBA" id="ARBA00023136"/>
    </source>
</evidence>
<feature type="transmembrane region" description="Helical" evidence="6">
    <location>
        <begin position="46"/>
        <end position="67"/>
    </location>
</feature>
<keyword evidence="3 6" id="KW-1133">Transmembrane helix</keyword>
<keyword evidence="7" id="KW-0732">Signal</keyword>
<keyword evidence="2 6" id="KW-0812">Transmembrane</keyword>
<evidence type="ECO:0000256" key="5">
    <source>
        <dbReference type="ARBA" id="ARBA00049650"/>
    </source>
</evidence>
<evidence type="ECO:0000313" key="8">
    <source>
        <dbReference type="Ensembl" id="ENSGMOP00000042901.1"/>
    </source>
</evidence>